<evidence type="ECO:0000313" key="2">
    <source>
        <dbReference type="EMBL" id="KAK3916970.1"/>
    </source>
</evidence>
<dbReference type="Proteomes" id="UP001219518">
    <property type="component" value="Unassembled WGS sequence"/>
</dbReference>
<feature type="region of interest" description="Disordered" evidence="1">
    <location>
        <begin position="363"/>
        <end position="386"/>
    </location>
</feature>
<name>A0AAE1LEY5_9NEOP</name>
<evidence type="ECO:0000313" key="3">
    <source>
        <dbReference type="EMBL" id="KAK3917596.1"/>
    </source>
</evidence>
<feature type="compositionally biased region" description="Basic and acidic residues" evidence="1">
    <location>
        <begin position="47"/>
        <end position="75"/>
    </location>
</feature>
<dbReference type="EMBL" id="JAHWGI010000647">
    <property type="protein sequence ID" value="KAK3916970.1"/>
    <property type="molecule type" value="Genomic_DNA"/>
</dbReference>
<evidence type="ECO:0000256" key="1">
    <source>
        <dbReference type="SAM" id="MobiDB-lite"/>
    </source>
</evidence>
<evidence type="ECO:0000313" key="4">
    <source>
        <dbReference type="EMBL" id="KAK3926563.1"/>
    </source>
</evidence>
<accession>A0AAE1LEY5</accession>
<dbReference type="AlphaFoldDB" id="A0AAE1LEY5"/>
<keyword evidence="5" id="KW-1185">Reference proteome</keyword>
<reference evidence="2" key="1">
    <citation type="submission" date="2021-07" db="EMBL/GenBank/DDBJ databases">
        <authorList>
            <person name="Catto M.A."/>
            <person name="Jacobson A."/>
            <person name="Kennedy G."/>
            <person name="Labadie P."/>
            <person name="Hunt B.G."/>
            <person name="Srinivasan R."/>
        </authorList>
    </citation>
    <scope>NUCLEOTIDE SEQUENCE</scope>
    <source>
        <strain evidence="2">PL_HMW_Pooled</strain>
        <tissue evidence="2">Head</tissue>
    </source>
</reference>
<evidence type="ECO:0000313" key="5">
    <source>
        <dbReference type="Proteomes" id="UP001219518"/>
    </source>
</evidence>
<dbReference type="PANTHER" id="PTHR31025:SF9">
    <property type="entry name" value="SI:DKEY-286J15.1"/>
    <property type="match status" value="1"/>
</dbReference>
<gene>
    <name evidence="2" type="ORF">KUF71_006657</name>
    <name evidence="3" type="ORF">KUF71_007075</name>
    <name evidence="4" type="ORF">KUF71_014899</name>
</gene>
<sequence length="654" mass="74919">MDELGSFGFSLGDLWDLEYVLQDLELKAANNTDDTSVLLSTKTPQAETDRQDDNEDPYKTDCTRNQEQASEHSGDSEEIDPECEKKILEYISGPEVLLEMTYYEKMNFFNRIKQYEFLKEKGFEGLQRPSYSTSVEVKGSIIRKKTKASTSKIVPKTVPSSSNRVLRKRKATSPPPDNNAEEDEHEIIGGKNFQPSSSKKIITLKRSFRQKNLLKQAIDSASSRDTIIAEHLAFLNSNDLTQVQKKIIKDFLECPSHPKFKVLEIVEGVEDTDELIEILNTVGYCSGEMFKFLIDILVDHLYSLHSDPNALLTVERESIAVSLVATFPKFAQRCVKEGEKPWSWLFDKASGRGKLANNVANRQRIQDTPRARNGGKRKAPQRKEKTPIAKRALVHSELSDESKYLACVSHIETNKETIIALAKQTFKERREFIMDEKYLLDSLLKEFKFFQAFKGEMIFLEFESMFPGKGDNLIRDGHQYIEKLLKLGYTEAAKFASVSNTTQNDCLNALMILVKYLPLPKRVYPHEKKMAVVAELDQIYQLVPVGSNVNLEISKRREAWKHPIQPYIMAMTNNDKVVSEYLVIGDGHSIQLQEQPTLKSIDLLLKTYYVFNVPYYLAWKNAFRFLAIQVLGLPKENPRLSDFTAQHVDLFNRF</sequence>
<feature type="region of interest" description="Disordered" evidence="1">
    <location>
        <begin position="148"/>
        <end position="183"/>
    </location>
</feature>
<dbReference type="EMBL" id="JAHWGI010001267">
    <property type="protein sequence ID" value="KAK3926563.1"/>
    <property type="molecule type" value="Genomic_DNA"/>
</dbReference>
<protein>
    <submittedName>
        <fullName evidence="2">Hexosaminidase D</fullName>
    </submittedName>
</protein>
<feature type="region of interest" description="Disordered" evidence="1">
    <location>
        <begin position="37"/>
        <end position="81"/>
    </location>
</feature>
<feature type="compositionally biased region" description="Polar residues" evidence="1">
    <location>
        <begin position="148"/>
        <end position="164"/>
    </location>
</feature>
<comment type="caution">
    <text evidence="2">The sequence shown here is derived from an EMBL/GenBank/DDBJ whole genome shotgun (WGS) entry which is preliminary data.</text>
</comment>
<feature type="compositionally biased region" description="Polar residues" evidence="1">
    <location>
        <begin position="37"/>
        <end position="46"/>
    </location>
</feature>
<organism evidence="2 5">
    <name type="scientific">Frankliniella fusca</name>
    <dbReference type="NCBI Taxonomy" id="407009"/>
    <lineage>
        <taxon>Eukaryota</taxon>
        <taxon>Metazoa</taxon>
        <taxon>Ecdysozoa</taxon>
        <taxon>Arthropoda</taxon>
        <taxon>Hexapoda</taxon>
        <taxon>Insecta</taxon>
        <taxon>Pterygota</taxon>
        <taxon>Neoptera</taxon>
        <taxon>Paraneoptera</taxon>
        <taxon>Thysanoptera</taxon>
        <taxon>Terebrantia</taxon>
        <taxon>Thripoidea</taxon>
        <taxon>Thripidae</taxon>
        <taxon>Frankliniella</taxon>
    </lineage>
</organism>
<dbReference type="PANTHER" id="PTHR31025">
    <property type="entry name" value="SI:CH211-196P9.1-RELATED"/>
    <property type="match status" value="1"/>
</dbReference>
<dbReference type="EMBL" id="JAHWGI010000761">
    <property type="protein sequence ID" value="KAK3917596.1"/>
    <property type="molecule type" value="Genomic_DNA"/>
</dbReference>
<reference evidence="2" key="2">
    <citation type="journal article" date="2023" name="BMC Genomics">
        <title>Pest status, molecular evolution, and epigenetic factors derived from the genome assembly of Frankliniella fusca, a thysanopteran phytovirus vector.</title>
        <authorList>
            <person name="Catto M.A."/>
            <person name="Labadie P.E."/>
            <person name="Jacobson A.L."/>
            <person name="Kennedy G.G."/>
            <person name="Srinivasan R."/>
            <person name="Hunt B.G."/>
        </authorList>
    </citation>
    <scope>NUCLEOTIDE SEQUENCE</scope>
    <source>
        <strain evidence="2">PL_HMW_Pooled</strain>
    </source>
</reference>
<proteinExistence type="predicted"/>